<evidence type="ECO:0000259" key="4">
    <source>
        <dbReference type="Pfam" id="PF13087"/>
    </source>
</evidence>
<dbReference type="GO" id="GO:0004386">
    <property type="term" value="F:helicase activity"/>
    <property type="evidence" value="ECO:0007669"/>
    <property type="project" value="InterPro"/>
</dbReference>
<dbReference type="eggNOG" id="COG1112">
    <property type="taxonomic scope" value="Bacteria"/>
</dbReference>
<keyword evidence="1" id="KW-0175">Coiled coil</keyword>
<feature type="compositionally biased region" description="Basic and acidic residues" evidence="2">
    <location>
        <begin position="1502"/>
        <end position="1526"/>
    </location>
</feature>
<dbReference type="Pfam" id="PF13086">
    <property type="entry name" value="AAA_11"/>
    <property type="match status" value="1"/>
</dbReference>
<evidence type="ECO:0000259" key="5">
    <source>
        <dbReference type="Pfam" id="PF18741"/>
    </source>
</evidence>
<proteinExistence type="predicted"/>
<dbReference type="PANTHER" id="PTHR10887:SF495">
    <property type="entry name" value="HELICASE SENATAXIN ISOFORM X1-RELATED"/>
    <property type="match status" value="1"/>
</dbReference>
<feature type="domain" description="DNA2/NAM7 helicase-like C-terminal" evidence="4">
    <location>
        <begin position="1148"/>
        <end position="1320"/>
    </location>
</feature>
<dbReference type="CDD" id="cd18808">
    <property type="entry name" value="SF1_C_Upf1"/>
    <property type="match status" value="1"/>
</dbReference>
<dbReference type="InterPro" id="IPR049468">
    <property type="entry name" value="Restrct_endonuc-II-like_dom"/>
</dbReference>
<protein>
    <recommendedName>
        <fullName evidence="8">DNA2/NAM7 helicase-like C-terminal domain-containing protein</fullName>
    </recommendedName>
</protein>
<feature type="region of interest" description="Disordered" evidence="2">
    <location>
        <begin position="89"/>
        <end position="126"/>
    </location>
</feature>
<dbReference type="SUPFAM" id="SSF52980">
    <property type="entry name" value="Restriction endonuclease-like"/>
    <property type="match status" value="1"/>
</dbReference>
<feature type="compositionally biased region" description="Pro residues" evidence="2">
    <location>
        <begin position="97"/>
        <end position="109"/>
    </location>
</feature>
<evidence type="ECO:0008006" key="8">
    <source>
        <dbReference type="Google" id="ProtNLM"/>
    </source>
</evidence>
<dbReference type="Pfam" id="PF13087">
    <property type="entry name" value="AAA_12"/>
    <property type="match status" value="1"/>
</dbReference>
<feature type="region of interest" description="Disordered" evidence="2">
    <location>
        <begin position="1472"/>
        <end position="1526"/>
    </location>
</feature>
<dbReference type="Gene3D" id="3.40.960.10">
    <property type="entry name" value="VSR Endonuclease"/>
    <property type="match status" value="1"/>
</dbReference>
<evidence type="ECO:0000313" key="6">
    <source>
        <dbReference type="EMBL" id="BAJ26868.1"/>
    </source>
</evidence>
<dbReference type="InterPro" id="IPR041677">
    <property type="entry name" value="DNA2/NAM7_AAA_11"/>
</dbReference>
<dbReference type="InterPro" id="IPR045055">
    <property type="entry name" value="DNA2/NAM7-like"/>
</dbReference>
<dbReference type="SUPFAM" id="SSF52540">
    <property type="entry name" value="P-loop containing nucleoside triphosphate hydrolases"/>
    <property type="match status" value="1"/>
</dbReference>
<dbReference type="STRING" id="452652.KSE_10330"/>
<reference evidence="6 7" key="1">
    <citation type="journal article" date="2010" name="DNA Res.">
        <title>Genome sequence of Kitasatospora setae NBRC 14216T: an evolutionary snapshot of the family Streptomycetaceae.</title>
        <authorList>
            <person name="Ichikawa N."/>
            <person name="Oguchi A."/>
            <person name="Ikeda H."/>
            <person name="Ishikawa J."/>
            <person name="Kitani S."/>
            <person name="Watanabe Y."/>
            <person name="Nakamura S."/>
            <person name="Katano Y."/>
            <person name="Kishi E."/>
            <person name="Sasagawa M."/>
            <person name="Ankai A."/>
            <person name="Fukui S."/>
            <person name="Hashimoto Y."/>
            <person name="Kamata S."/>
            <person name="Otoguro M."/>
            <person name="Tanikawa S."/>
            <person name="Nihira T."/>
            <person name="Horinouchi S."/>
            <person name="Ohnishi Y."/>
            <person name="Hayakawa M."/>
            <person name="Kuzuyama T."/>
            <person name="Arisawa A."/>
            <person name="Nomoto F."/>
            <person name="Miura H."/>
            <person name="Takahashi Y."/>
            <person name="Fujita N."/>
        </authorList>
    </citation>
    <scope>NUCLEOTIDE SEQUENCE [LARGE SCALE GENOMIC DNA]</scope>
    <source>
        <strain evidence="7">ATCC 33774 / DSM 43861 / JCM 3304 / KCC A-0304 / NBRC 14216 / KM-6054</strain>
    </source>
</reference>
<feature type="domain" description="Restriction endonuclease type II-like" evidence="5">
    <location>
        <begin position="1371"/>
        <end position="1464"/>
    </location>
</feature>
<dbReference type="PANTHER" id="PTHR10887">
    <property type="entry name" value="DNA2/NAM7 HELICASE FAMILY"/>
    <property type="match status" value="1"/>
</dbReference>
<dbReference type="eggNOG" id="COG2852">
    <property type="taxonomic scope" value="Bacteria"/>
</dbReference>
<dbReference type="HOGENOM" id="CLU_000738_0_0_11"/>
<dbReference type="KEGG" id="ksk:KSE_10330"/>
<evidence type="ECO:0000256" key="1">
    <source>
        <dbReference type="SAM" id="Coils"/>
    </source>
</evidence>
<dbReference type="Proteomes" id="UP000007076">
    <property type="component" value="Chromosome"/>
</dbReference>
<gene>
    <name evidence="6" type="ordered locus">KSE_10330</name>
</gene>
<evidence type="ECO:0000256" key="2">
    <source>
        <dbReference type="SAM" id="MobiDB-lite"/>
    </source>
</evidence>
<dbReference type="eggNOG" id="COG0507">
    <property type="taxonomic scope" value="Bacteria"/>
</dbReference>
<organism evidence="6 7">
    <name type="scientific">Kitasatospora setae (strain ATCC 33774 / DSM 43861 / JCM 3304 / KCC A-0304 / NBRC 14216 / KM-6054)</name>
    <name type="common">Streptomyces setae</name>
    <dbReference type="NCBI Taxonomy" id="452652"/>
    <lineage>
        <taxon>Bacteria</taxon>
        <taxon>Bacillati</taxon>
        <taxon>Actinomycetota</taxon>
        <taxon>Actinomycetes</taxon>
        <taxon>Kitasatosporales</taxon>
        <taxon>Streptomycetaceae</taxon>
        <taxon>Kitasatospora</taxon>
    </lineage>
</organism>
<dbReference type="PATRIC" id="fig|452652.3.peg.1026"/>
<evidence type="ECO:0000259" key="3">
    <source>
        <dbReference type="Pfam" id="PF13086"/>
    </source>
</evidence>
<feature type="domain" description="DNA2/NAM7 helicase helicase" evidence="3">
    <location>
        <begin position="370"/>
        <end position="432"/>
    </location>
</feature>
<dbReference type="InterPro" id="IPR011335">
    <property type="entry name" value="Restrct_endonuc-II-like"/>
</dbReference>
<evidence type="ECO:0000313" key="7">
    <source>
        <dbReference type="Proteomes" id="UP000007076"/>
    </source>
</evidence>
<dbReference type="Pfam" id="PF18741">
    <property type="entry name" value="MTES_1575"/>
    <property type="match status" value="1"/>
</dbReference>
<name>E4N6N7_KITSK</name>
<sequence>MVDVPHLHARNPEVVGKTAALLGFLREVVQSGTQRSRDTRSWGHLWLCDLPTTVAKPDGQPDRPLFVLDHVPQSAPPEIPAELLGWLDSRDVQNPDSDPPLAEPGPEGEPAPERGHRQDTGATVARRAADEVLRSYGSWLVRWRRWAERERSDRPLRELYETVYRWHQRLVQQDDQVELVLGTGLLTWSDPRGAVLHRHLLACRAVTEVDQRTARITVRLSNDSGVRLEDQDFLDSDDGLVPERSAVLAKELSADPVHPLGQEALAYLTRWQGLVLPRPLSFHPGWQPPDAPGAGLRLTFAPALMLRPMSRNALLRRYEQIAQTVVAERQAPLGLAQLVMTIGPQARAGWSADSARGLFDEEPLFPGKTNAQQRAVLDRLQRDTGVVVQGPPGTGKTHTIANLLSALLAQGQRVLVTSARDHALTVLRDKLPPAVRDLCVLLLSGVRQDGAGELERTVNALSDQVASGDPGQLNEEIRRLTQRRQEVTSRRKLLTEQVIALREAELYQHPEVAPGYSGTLAGIVRKVQEQAPALSWIGSLSDRAPSVPPLGALEAEELLVLLREGAAELVAGPMPPAPASLPTPGQVATAVAEESPASGLPDEAAALRDRLTALDTPTTDHLVGLLGSGRALLHRLGAPWEAERWGDSEWSRRALADRLARRRGDLWDRVAEAGAAVDAVVDGLAGAGVRTVALPEGLTPEQATRLTAAVSELRANPAGRRGVRALVTPKAQRQARELLDGCRVDGRPPTDAADFEALHAHLRAGPVLATVAVRWDQVGAPLEDGPLEVRVATLRERYRHLESVAAFGGLRERVDDLLVGRGIYLDLTTPRQWDHFTSAVFALAGRQRAEDATTRLAGWERVLRGGNDGHSPTLESLAMAQALADRDLDRYRKELDAYTAAHARQRQAWRCSELLDALRVASPALANRIVAECHAPEWDERMGRLADAWAWAGACRFVHEERAPGREQRLDAELTECESRLEELTGDLAAAKGRLHCLQRMTPEQRSALQAYRSHMASYGKGKGKIAAEFGAAARSAMRIAQGAVPAWVMPISRVAEMIEPHQNAFDVVIVDEASQAGMDALFLMWLAPRIIVVGDDKQCTPAVAGFGRVQQIQDRLTAHLPDVPRHLRQLYTPQSNLYQLLSTFFPSTIRLQEHFRCMPEIIGWSSAMFYNPPGLTPLRQYGGERLDPLLTHYVADGVAEGRDHRIRNPREAEAIVDRLVSFTADPAYEGRTMGVIVLQGGYGGQVKLLEQLIEQRIPAPVREKHRIRVGTPAMFQGDERHVILLSMVVDKVRKVAGGLRSEQQAYNVAASRAQDQMILFYSVPPDRMKPGDLRSSLLGYMRNPPAALAEADDLGTVLPDVPRKPFDSLFEQQVYLRIKERGYHVVPQYPAGNKRIDLVVIGARGRIGVECDGDHYHSTLEQLRHDQQRDRELQRVGWRFWRIPESEFRFDPDRALAGLWQELDRLGIAPATYHRRPDEAPSDGPRTPWTPMVLPEGDDPSAEHTDDPTDRPTGETRRTPPEGNR</sequence>
<dbReference type="InterPro" id="IPR027417">
    <property type="entry name" value="P-loop_NTPase"/>
</dbReference>
<dbReference type="EMBL" id="AP010968">
    <property type="protein sequence ID" value="BAJ26868.1"/>
    <property type="molecule type" value="Genomic_DNA"/>
</dbReference>
<accession>E4N6N7</accession>
<dbReference type="InterPro" id="IPR047187">
    <property type="entry name" value="SF1_C_Upf1"/>
</dbReference>
<feature type="coiled-coil region" evidence="1">
    <location>
        <begin position="967"/>
        <end position="1001"/>
    </location>
</feature>
<keyword evidence="7" id="KW-1185">Reference proteome</keyword>
<dbReference type="InterPro" id="IPR041679">
    <property type="entry name" value="DNA2/NAM7-like_C"/>
</dbReference>
<dbReference type="Gene3D" id="3.40.50.300">
    <property type="entry name" value="P-loop containing nucleotide triphosphate hydrolases"/>
    <property type="match status" value="3"/>
</dbReference>